<feature type="transmembrane region" description="Helical" evidence="1">
    <location>
        <begin position="6"/>
        <end position="27"/>
    </location>
</feature>
<gene>
    <name evidence="2" type="ORF">Mal4_25990</name>
</gene>
<protein>
    <submittedName>
        <fullName evidence="2">Uncharacterized protein</fullName>
    </submittedName>
</protein>
<keyword evidence="3" id="KW-1185">Reference proteome</keyword>
<keyword evidence="1" id="KW-0812">Transmembrane</keyword>
<dbReference type="RefSeq" id="WP_145369571.1">
    <property type="nucleotide sequence ID" value="NZ_CP036275.1"/>
</dbReference>
<dbReference type="EMBL" id="CP036275">
    <property type="protein sequence ID" value="QDU38272.1"/>
    <property type="molecule type" value="Genomic_DNA"/>
</dbReference>
<dbReference type="OrthoDB" id="288444at2"/>
<dbReference type="Proteomes" id="UP000320496">
    <property type="component" value="Chromosome"/>
</dbReference>
<dbReference type="AlphaFoldDB" id="A0A517Z702"/>
<reference evidence="2 3" key="1">
    <citation type="submission" date="2019-02" db="EMBL/GenBank/DDBJ databases">
        <title>Deep-cultivation of Planctomycetes and their phenomic and genomic characterization uncovers novel biology.</title>
        <authorList>
            <person name="Wiegand S."/>
            <person name="Jogler M."/>
            <person name="Boedeker C."/>
            <person name="Pinto D."/>
            <person name="Vollmers J."/>
            <person name="Rivas-Marin E."/>
            <person name="Kohn T."/>
            <person name="Peeters S.H."/>
            <person name="Heuer A."/>
            <person name="Rast P."/>
            <person name="Oberbeckmann S."/>
            <person name="Bunk B."/>
            <person name="Jeske O."/>
            <person name="Meyerdierks A."/>
            <person name="Storesund J.E."/>
            <person name="Kallscheuer N."/>
            <person name="Luecker S."/>
            <person name="Lage O.M."/>
            <person name="Pohl T."/>
            <person name="Merkel B.J."/>
            <person name="Hornburger P."/>
            <person name="Mueller R.-W."/>
            <person name="Bruemmer F."/>
            <person name="Labrenz M."/>
            <person name="Spormann A.M."/>
            <person name="Op den Camp H."/>
            <person name="Overmann J."/>
            <person name="Amann R."/>
            <person name="Jetten M.S.M."/>
            <person name="Mascher T."/>
            <person name="Medema M.H."/>
            <person name="Devos D.P."/>
            <person name="Kaster A.-K."/>
            <person name="Ovreas L."/>
            <person name="Rohde M."/>
            <person name="Galperin M.Y."/>
            <person name="Jogler C."/>
        </authorList>
    </citation>
    <scope>NUCLEOTIDE SEQUENCE [LARGE SCALE GENOMIC DNA]</scope>
    <source>
        <strain evidence="2 3">Mal4</strain>
    </source>
</reference>
<sequence>MPYDQIFIGGATAILCLVGLWNEAWILAHTTKGRRLIGWFGEQRGLWVLRVVLSLGFLFGALLASGIINPVRWDTSRHGPVQEPSSVASDFMNSRSIAVA</sequence>
<keyword evidence="1" id="KW-0472">Membrane</keyword>
<proteinExistence type="predicted"/>
<dbReference type="KEGG" id="mri:Mal4_25990"/>
<name>A0A517Z702_9PLAN</name>
<feature type="transmembrane region" description="Helical" evidence="1">
    <location>
        <begin position="47"/>
        <end position="68"/>
    </location>
</feature>
<evidence type="ECO:0000256" key="1">
    <source>
        <dbReference type="SAM" id="Phobius"/>
    </source>
</evidence>
<organism evidence="2 3">
    <name type="scientific">Maioricimonas rarisocia</name>
    <dbReference type="NCBI Taxonomy" id="2528026"/>
    <lineage>
        <taxon>Bacteria</taxon>
        <taxon>Pseudomonadati</taxon>
        <taxon>Planctomycetota</taxon>
        <taxon>Planctomycetia</taxon>
        <taxon>Planctomycetales</taxon>
        <taxon>Planctomycetaceae</taxon>
        <taxon>Maioricimonas</taxon>
    </lineage>
</organism>
<evidence type="ECO:0000313" key="3">
    <source>
        <dbReference type="Proteomes" id="UP000320496"/>
    </source>
</evidence>
<accession>A0A517Z702</accession>
<evidence type="ECO:0000313" key="2">
    <source>
        <dbReference type="EMBL" id="QDU38272.1"/>
    </source>
</evidence>
<keyword evidence="1" id="KW-1133">Transmembrane helix</keyword>